<feature type="domain" description="Peptidase A1" evidence="14">
    <location>
        <begin position="95"/>
        <end position="448"/>
    </location>
</feature>
<evidence type="ECO:0000256" key="6">
    <source>
        <dbReference type="ARBA" id="ARBA00022670"/>
    </source>
</evidence>
<evidence type="ECO:0000256" key="2">
    <source>
        <dbReference type="ARBA" id="ARBA00004613"/>
    </source>
</evidence>
<dbReference type="PROSITE" id="PS51767">
    <property type="entry name" value="PEPTIDASE_A1"/>
    <property type="match status" value="1"/>
</dbReference>
<dbReference type="InterPro" id="IPR021109">
    <property type="entry name" value="Peptidase_aspartic_dom_sf"/>
</dbReference>
<dbReference type="Proteomes" id="UP000094236">
    <property type="component" value="Unassembled WGS sequence"/>
</dbReference>
<dbReference type="PANTHER" id="PTHR47966:SF65">
    <property type="entry name" value="ASPARTIC-TYPE ENDOPEPTIDASE"/>
    <property type="match status" value="1"/>
</dbReference>
<proteinExistence type="inferred from homology"/>
<feature type="chain" id="PRO_5009163365" description="candidapepsin" evidence="13">
    <location>
        <begin position="22"/>
        <end position="526"/>
    </location>
</feature>
<dbReference type="GO" id="GO:0006508">
    <property type="term" value="P:proteolysis"/>
    <property type="evidence" value="ECO:0007669"/>
    <property type="project" value="UniProtKB-KW"/>
</dbReference>
<dbReference type="Gene3D" id="2.40.70.10">
    <property type="entry name" value="Acid Proteases"/>
    <property type="match status" value="2"/>
</dbReference>
<evidence type="ECO:0000259" key="14">
    <source>
        <dbReference type="PROSITE" id="PS51767"/>
    </source>
</evidence>
<dbReference type="InterPro" id="IPR033876">
    <property type="entry name" value="SAP-like"/>
</dbReference>
<keyword evidence="5" id="KW-0964">Secreted</keyword>
<dbReference type="STRING" id="669874.A0A1E4TUP3"/>
<evidence type="ECO:0000256" key="3">
    <source>
        <dbReference type="ARBA" id="ARBA00007447"/>
    </source>
</evidence>
<evidence type="ECO:0000313" key="15">
    <source>
        <dbReference type="EMBL" id="ODV95439.1"/>
    </source>
</evidence>
<keyword evidence="16" id="KW-1185">Reference proteome</keyword>
<reference evidence="16" key="1">
    <citation type="submission" date="2016-05" db="EMBL/GenBank/DDBJ databases">
        <title>Comparative genomics of biotechnologically important yeasts.</title>
        <authorList>
            <consortium name="DOE Joint Genome Institute"/>
            <person name="Riley R."/>
            <person name="Haridas S."/>
            <person name="Wolfe K.H."/>
            <person name="Lopes M.R."/>
            <person name="Hittinger C.T."/>
            <person name="Goker M."/>
            <person name="Salamov A."/>
            <person name="Wisecaver J."/>
            <person name="Long T.M."/>
            <person name="Aerts A.L."/>
            <person name="Barry K."/>
            <person name="Choi C."/>
            <person name="Clum A."/>
            <person name="Coughlan A.Y."/>
            <person name="Deshpande S."/>
            <person name="Douglass A.P."/>
            <person name="Hanson S.J."/>
            <person name="Klenk H.-P."/>
            <person name="Labutti K."/>
            <person name="Lapidus A."/>
            <person name="Lindquist E."/>
            <person name="Lipzen A."/>
            <person name="Meier-Kolthoff J.P."/>
            <person name="Ohm R.A."/>
            <person name="Otillar R.P."/>
            <person name="Pangilinan J."/>
            <person name="Peng Y."/>
            <person name="Rokas A."/>
            <person name="Rosa C.A."/>
            <person name="Scheuner C."/>
            <person name="Sibirny A.A."/>
            <person name="Slot J.C."/>
            <person name="Stielow J.B."/>
            <person name="Sun H."/>
            <person name="Kurtzman C.P."/>
            <person name="Blackwell M."/>
            <person name="Grigoriev I.V."/>
            <person name="Jeffries T.W."/>
        </authorList>
    </citation>
    <scope>NUCLEOTIDE SEQUENCE [LARGE SCALE GENOMIC DNA]</scope>
    <source>
        <strain evidence="16">NRRL Y-2460</strain>
    </source>
</reference>
<evidence type="ECO:0000256" key="4">
    <source>
        <dbReference type="ARBA" id="ARBA00013207"/>
    </source>
</evidence>
<dbReference type="PANTHER" id="PTHR47966">
    <property type="entry name" value="BETA-SITE APP-CLEAVING ENZYME, ISOFORM A-RELATED"/>
    <property type="match status" value="1"/>
</dbReference>
<comment type="catalytic activity">
    <reaction evidence="1">
        <text>Preferential cleavage at the carboxyl of hydrophobic amino acids, but fails to cleave 15-Leu-|-Tyr-16, 16-Tyr-|-Leu-17 and 24-Phe-|-Phe-25 of insulin B chain. Activates trypsinogen, and degrades keratin.</text>
        <dbReference type="EC" id="3.4.23.24"/>
    </reaction>
</comment>
<evidence type="ECO:0000256" key="5">
    <source>
        <dbReference type="ARBA" id="ARBA00022525"/>
    </source>
</evidence>
<evidence type="ECO:0000256" key="13">
    <source>
        <dbReference type="SAM" id="SignalP"/>
    </source>
</evidence>
<organism evidence="15 16">
    <name type="scientific">Pachysolen tannophilus NRRL Y-2460</name>
    <dbReference type="NCBI Taxonomy" id="669874"/>
    <lineage>
        <taxon>Eukaryota</taxon>
        <taxon>Fungi</taxon>
        <taxon>Dikarya</taxon>
        <taxon>Ascomycota</taxon>
        <taxon>Saccharomycotina</taxon>
        <taxon>Pichiomycetes</taxon>
        <taxon>Pachysolenaceae</taxon>
        <taxon>Pachysolen</taxon>
    </lineage>
</organism>
<evidence type="ECO:0000256" key="12">
    <source>
        <dbReference type="PIRSR" id="PIRSR601461-1"/>
    </source>
</evidence>
<comment type="similarity">
    <text evidence="3">Belongs to the peptidase A1 family.</text>
</comment>
<dbReference type="EMBL" id="KV454014">
    <property type="protein sequence ID" value="ODV95439.1"/>
    <property type="molecule type" value="Genomic_DNA"/>
</dbReference>
<evidence type="ECO:0000256" key="11">
    <source>
        <dbReference type="ARBA" id="ARBA00023157"/>
    </source>
</evidence>
<dbReference type="GO" id="GO:0004190">
    <property type="term" value="F:aspartic-type endopeptidase activity"/>
    <property type="evidence" value="ECO:0007669"/>
    <property type="project" value="UniProtKB-KW"/>
</dbReference>
<dbReference type="PRINTS" id="PR00792">
    <property type="entry name" value="PEPSIN"/>
</dbReference>
<keyword evidence="9" id="KW-0378">Hydrolase</keyword>
<dbReference type="SUPFAM" id="SSF50630">
    <property type="entry name" value="Acid proteases"/>
    <property type="match status" value="1"/>
</dbReference>
<evidence type="ECO:0000313" key="16">
    <source>
        <dbReference type="Proteomes" id="UP000094236"/>
    </source>
</evidence>
<dbReference type="InterPro" id="IPR033121">
    <property type="entry name" value="PEPTIDASE_A1"/>
</dbReference>
<evidence type="ECO:0000256" key="10">
    <source>
        <dbReference type="ARBA" id="ARBA00023145"/>
    </source>
</evidence>
<dbReference type="AlphaFoldDB" id="A0A1E4TUP3"/>
<gene>
    <name evidence="15" type="ORF">PACTADRAFT_50159</name>
</gene>
<keyword evidence="10" id="KW-0865">Zymogen</keyword>
<dbReference type="GO" id="GO:0005576">
    <property type="term" value="C:extracellular region"/>
    <property type="evidence" value="ECO:0007669"/>
    <property type="project" value="UniProtKB-SubCell"/>
</dbReference>
<protein>
    <recommendedName>
        <fullName evidence="4">candidapepsin</fullName>
        <ecNumber evidence="4">3.4.23.24</ecNumber>
    </recommendedName>
</protein>
<keyword evidence="6" id="KW-0645">Protease</keyword>
<sequence>MIQLIRFLLFALVGCISIVTSLPISGAKTGTKNFDFEIQRSQKIIPHSALSDVSLLDKRLASHQQSKLGGHGSKYHHDYSTSDDITLADIEKALYHLEITIGSDLQLLKVLLDIGFPYLWIIGSENPFCIPHDHHHDDPNPQNMPHYFNVSGPFPPSPPPPGSVNCSLFGTFNTSLSTSFVSNDGNFSFSFDDDTFASGFWGHDTVNISGSINVDLPFGVADHSNSSTPVLGVGLKSDNVASNYENLPAKLVSEGIISKPAYSLYVGGNNTGSIVFGGTDPSKYTGQLYTLPLVNPFSVNGVESPVEFDVTLSGVSVNGKSITGNDKYYALLDSSTSLTYAPYPLVVELSQALGAAYSDDLGYFITTCATDGAVTFNFQGAVISVPVSDFLIQLTDDSENLLKDTTGAEICGVAIFDSGVDSGFILGDTFLKNAYVVFDLEDLEVSIAQAAQADSVSSSASATPIVTSVPGAKKAPNYSKTWGPTNTPTKTSYSLKTATHKLTGVTSKADNQFINFASQNQKQGSH</sequence>
<dbReference type="InterPro" id="IPR001461">
    <property type="entry name" value="Aspartic_peptidase_A1"/>
</dbReference>
<dbReference type="OrthoDB" id="771136at2759"/>
<feature type="active site" evidence="12">
    <location>
        <position position="113"/>
    </location>
</feature>
<keyword evidence="7 13" id="KW-0732">Signal</keyword>
<dbReference type="CDD" id="cd05474">
    <property type="entry name" value="SAP_like"/>
    <property type="match status" value="1"/>
</dbReference>
<comment type="subcellular location">
    <subcellularLocation>
        <location evidence="2">Secreted</location>
    </subcellularLocation>
</comment>
<evidence type="ECO:0000256" key="1">
    <source>
        <dbReference type="ARBA" id="ARBA00001675"/>
    </source>
</evidence>
<feature type="signal peptide" evidence="13">
    <location>
        <begin position="1"/>
        <end position="21"/>
    </location>
</feature>
<dbReference type="EC" id="3.4.23.24" evidence="4"/>
<evidence type="ECO:0000256" key="9">
    <source>
        <dbReference type="ARBA" id="ARBA00022801"/>
    </source>
</evidence>
<accession>A0A1E4TUP3</accession>
<feature type="active site" evidence="12">
    <location>
        <position position="333"/>
    </location>
</feature>
<keyword evidence="11" id="KW-1015">Disulfide bond</keyword>
<keyword evidence="8" id="KW-0064">Aspartyl protease</keyword>
<evidence type="ECO:0000256" key="8">
    <source>
        <dbReference type="ARBA" id="ARBA00022750"/>
    </source>
</evidence>
<dbReference type="Pfam" id="PF00026">
    <property type="entry name" value="Asp"/>
    <property type="match status" value="1"/>
</dbReference>
<name>A0A1E4TUP3_PACTA</name>
<evidence type="ECO:0000256" key="7">
    <source>
        <dbReference type="ARBA" id="ARBA00022729"/>
    </source>
</evidence>